<evidence type="ECO:0000256" key="15">
    <source>
        <dbReference type="ARBA" id="ARBA00048238"/>
    </source>
</evidence>
<evidence type="ECO:0000256" key="7">
    <source>
        <dbReference type="ARBA" id="ARBA00022840"/>
    </source>
</evidence>
<dbReference type="InterPro" id="IPR029056">
    <property type="entry name" value="Ribokinase-like"/>
</dbReference>
<dbReference type="SUPFAM" id="SSF53613">
    <property type="entry name" value="Ribokinase-like"/>
    <property type="match status" value="1"/>
</dbReference>
<feature type="binding site" evidence="18">
    <location>
        <position position="149"/>
    </location>
    <ligand>
        <name>K(+)</name>
        <dbReference type="ChEBI" id="CHEBI:29103"/>
    </ligand>
</feature>
<evidence type="ECO:0000313" key="23">
    <source>
        <dbReference type="Proteomes" id="UP000595074"/>
    </source>
</evidence>
<feature type="binding site" evidence="18">
    <location>
        <position position="57"/>
    </location>
    <ligand>
        <name>K(+)</name>
        <dbReference type="ChEBI" id="CHEBI:29103"/>
    </ligand>
</feature>
<evidence type="ECO:0000313" key="22">
    <source>
        <dbReference type="EMBL" id="QOR61755.1"/>
    </source>
</evidence>
<evidence type="ECO:0000259" key="21">
    <source>
        <dbReference type="PROSITE" id="PS51385"/>
    </source>
</evidence>
<comment type="similarity">
    <text evidence="18">Belongs to the NnrE/AIBP family.</text>
</comment>
<evidence type="ECO:0000256" key="19">
    <source>
        <dbReference type="PIRNR" id="PIRNR017184"/>
    </source>
</evidence>
<comment type="similarity">
    <text evidence="17">Belongs to the NnrD/CARKD family.</text>
</comment>
<comment type="function">
    <text evidence="17">Catalyzes the dehydration of the S-form of NAD(P)HX at the expense of ADP, which is converted to AMP. Together with NAD(P)HX epimerase, which catalyzes the epimerization of the S- and R-forms, the enzyme allows the repair of both epimers of NAD(P)HX, a damaged form of NAD(P)H that is a result of enzymatic or heat-dependent hydration.</text>
</comment>
<dbReference type="Gene3D" id="3.40.1190.20">
    <property type="match status" value="1"/>
</dbReference>
<evidence type="ECO:0000256" key="2">
    <source>
        <dbReference type="ARBA" id="ARBA00000909"/>
    </source>
</evidence>
<dbReference type="EC" id="5.1.99.6" evidence="19"/>
<comment type="caution">
    <text evidence="17">Lacks conserved residue(s) required for the propagation of feature annotation.</text>
</comment>
<feature type="binding site" evidence="17">
    <location>
        <position position="340"/>
    </location>
    <ligand>
        <name>(6S)-NADPHX</name>
        <dbReference type="ChEBI" id="CHEBI:64076"/>
    </ligand>
</feature>
<dbReference type="NCBIfam" id="TIGR00196">
    <property type="entry name" value="yjeF_cterm"/>
    <property type="match status" value="1"/>
</dbReference>
<organism evidence="22 23">
    <name type="scientific">Sulfurovum indicum</name>
    <dbReference type="NCBI Taxonomy" id="2779528"/>
    <lineage>
        <taxon>Bacteria</taxon>
        <taxon>Pseudomonadati</taxon>
        <taxon>Campylobacterota</taxon>
        <taxon>Epsilonproteobacteria</taxon>
        <taxon>Campylobacterales</taxon>
        <taxon>Sulfurovaceae</taxon>
        <taxon>Sulfurovum</taxon>
    </lineage>
</organism>
<feature type="binding site" evidence="17">
    <location>
        <position position="291"/>
    </location>
    <ligand>
        <name>(6S)-NADPHX</name>
        <dbReference type="ChEBI" id="CHEBI:64076"/>
    </ligand>
</feature>
<evidence type="ECO:0000256" key="3">
    <source>
        <dbReference type="ARBA" id="ARBA00006001"/>
    </source>
</evidence>
<dbReference type="NCBIfam" id="TIGR00197">
    <property type="entry name" value="yjeF_nterm"/>
    <property type="match status" value="1"/>
</dbReference>
<feature type="binding site" evidence="18">
    <location>
        <position position="146"/>
    </location>
    <ligand>
        <name>(6S)-NADPHX</name>
        <dbReference type="ChEBI" id="CHEBI:64076"/>
    </ligand>
</feature>
<dbReference type="HAMAP" id="MF_01965">
    <property type="entry name" value="NADHX_dehydratase"/>
    <property type="match status" value="1"/>
</dbReference>
<dbReference type="HAMAP" id="MF_01966">
    <property type="entry name" value="NADHX_epimerase"/>
    <property type="match status" value="1"/>
</dbReference>
<comment type="similarity">
    <text evidence="3 19">In the N-terminal section; belongs to the NnrE/AIBP family.</text>
</comment>
<proteinExistence type="inferred from homology"/>
<dbReference type="PIRSF" id="PIRSF017184">
    <property type="entry name" value="Nnr"/>
    <property type="match status" value="1"/>
</dbReference>
<keyword evidence="12 17" id="KW-0456">Lyase</keyword>
<comment type="catalytic activity">
    <reaction evidence="15 17 19">
        <text>(6S)-NADHX + ADP = AMP + phosphate + NADH + H(+)</text>
        <dbReference type="Rhea" id="RHEA:32223"/>
        <dbReference type="ChEBI" id="CHEBI:15378"/>
        <dbReference type="ChEBI" id="CHEBI:43474"/>
        <dbReference type="ChEBI" id="CHEBI:57945"/>
        <dbReference type="ChEBI" id="CHEBI:64074"/>
        <dbReference type="ChEBI" id="CHEBI:456215"/>
        <dbReference type="ChEBI" id="CHEBI:456216"/>
        <dbReference type="EC" id="4.2.1.136"/>
    </reaction>
</comment>
<comment type="function">
    <text evidence="14 19">Bifunctional enzyme that catalyzes the epimerization of the S- and R-forms of NAD(P)HX and the dehydration of the S-form of NAD(P)HX at the expense of ADP, which is converted to AMP. This allows the repair of both epimers of NAD(P)HX, a damaged form of NAD(P)H that is a result of enzymatic or heat-dependent hydration.</text>
</comment>
<comment type="cofactor">
    <cofactor evidence="17">
        <name>Mg(2+)</name>
        <dbReference type="ChEBI" id="CHEBI:18420"/>
    </cofactor>
</comment>
<comment type="subunit">
    <text evidence="17">Homotetramer.</text>
</comment>
<dbReference type="PROSITE" id="PS51385">
    <property type="entry name" value="YJEF_N"/>
    <property type="match status" value="1"/>
</dbReference>
<dbReference type="GO" id="GO:0110051">
    <property type="term" value="P:metabolite repair"/>
    <property type="evidence" value="ECO:0007669"/>
    <property type="project" value="TreeGrafter"/>
</dbReference>
<keyword evidence="10 17" id="KW-0520">NAD</keyword>
<comment type="catalytic activity">
    <reaction evidence="1 18 19">
        <text>(6R)-NADHX = (6S)-NADHX</text>
        <dbReference type="Rhea" id="RHEA:32215"/>
        <dbReference type="ChEBI" id="CHEBI:64074"/>
        <dbReference type="ChEBI" id="CHEBI:64075"/>
        <dbReference type="EC" id="5.1.99.6"/>
    </reaction>
</comment>
<comment type="similarity">
    <text evidence="4 19">In the C-terminal section; belongs to the NnrD/CARKD family.</text>
</comment>
<dbReference type="GO" id="GO:0046496">
    <property type="term" value="P:nicotinamide nucleotide metabolic process"/>
    <property type="evidence" value="ECO:0007669"/>
    <property type="project" value="UniProtKB-UniRule"/>
</dbReference>
<keyword evidence="13" id="KW-0511">Multifunctional enzyme</keyword>
<dbReference type="KEGG" id="sinu:IMZ28_10045"/>
<feature type="binding site" evidence="17">
    <location>
        <position position="243"/>
    </location>
    <ligand>
        <name>(6S)-NADPHX</name>
        <dbReference type="ChEBI" id="CHEBI:64076"/>
    </ligand>
</feature>
<evidence type="ECO:0000256" key="16">
    <source>
        <dbReference type="ARBA" id="ARBA00049209"/>
    </source>
</evidence>
<dbReference type="GO" id="GO:0046872">
    <property type="term" value="F:metal ion binding"/>
    <property type="evidence" value="ECO:0007669"/>
    <property type="project" value="UniProtKB-UniRule"/>
</dbReference>
<feature type="domain" description="YjeF N-terminal" evidence="21">
    <location>
        <begin position="8"/>
        <end position="202"/>
    </location>
</feature>
<evidence type="ECO:0000256" key="10">
    <source>
        <dbReference type="ARBA" id="ARBA00023027"/>
    </source>
</evidence>
<comment type="function">
    <text evidence="18">Catalyzes the epimerization of the S- and R-forms of NAD(P)HX, a damaged form of NAD(P)H that is a result of enzymatic or heat-dependent hydration. This is a prerequisite for the S-specific NAD(P)H-hydrate dehydratase to allow the repair of both epimers of NAD(P)HX.</text>
</comment>
<evidence type="ECO:0000256" key="17">
    <source>
        <dbReference type="HAMAP-Rule" id="MF_01965"/>
    </source>
</evidence>
<dbReference type="PROSITE" id="PS01050">
    <property type="entry name" value="YJEF_C_2"/>
    <property type="match status" value="1"/>
</dbReference>
<dbReference type="InterPro" id="IPR004443">
    <property type="entry name" value="YjeF_N_dom"/>
</dbReference>
<dbReference type="Gene3D" id="3.40.50.10260">
    <property type="entry name" value="YjeF N-terminal domain"/>
    <property type="match status" value="1"/>
</dbReference>
<dbReference type="Pfam" id="PF01256">
    <property type="entry name" value="Carb_kinase"/>
    <property type="match status" value="1"/>
</dbReference>
<feature type="binding site" evidence="18">
    <location>
        <begin position="117"/>
        <end position="123"/>
    </location>
    <ligand>
        <name>(6S)-NADPHX</name>
        <dbReference type="ChEBI" id="CHEBI:64076"/>
    </ligand>
</feature>
<dbReference type="GO" id="GO:0052855">
    <property type="term" value="F:ADP-dependent NAD(P)H-hydrate dehydratase activity"/>
    <property type="evidence" value="ECO:0007669"/>
    <property type="project" value="UniProtKB-UniRule"/>
</dbReference>
<dbReference type="PROSITE" id="PS51383">
    <property type="entry name" value="YJEF_C_3"/>
    <property type="match status" value="1"/>
</dbReference>
<keyword evidence="9 18" id="KW-0630">Potassium</keyword>
<keyword evidence="11 18" id="KW-0413">Isomerase</keyword>
<feature type="binding site" evidence="17">
    <location>
        <position position="412"/>
    </location>
    <ligand>
        <name>AMP</name>
        <dbReference type="ChEBI" id="CHEBI:456215"/>
    </ligand>
</feature>
<dbReference type="Proteomes" id="UP000595074">
    <property type="component" value="Chromosome"/>
</dbReference>
<evidence type="ECO:0000259" key="20">
    <source>
        <dbReference type="PROSITE" id="PS51383"/>
    </source>
</evidence>
<name>A0A7M1S2T3_9BACT</name>
<dbReference type="RefSeq" id="WP_197548464.1">
    <property type="nucleotide sequence ID" value="NZ_CP063164.1"/>
</dbReference>
<dbReference type="GO" id="GO:0052856">
    <property type="term" value="F:NAD(P)HX epimerase activity"/>
    <property type="evidence" value="ECO:0007669"/>
    <property type="project" value="UniProtKB-UniRule"/>
</dbReference>
<evidence type="ECO:0000256" key="5">
    <source>
        <dbReference type="ARBA" id="ARBA00022723"/>
    </source>
</evidence>
<dbReference type="PANTHER" id="PTHR12592">
    <property type="entry name" value="ATP-DEPENDENT (S)-NAD(P)H-HYDRATE DEHYDRATASE FAMILY MEMBER"/>
    <property type="match status" value="1"/>
</dbReference>
<evidence type="ECO:0000256" key="8">
    <source>
        <dbReference type="ARBA" id="ARBA00022857"/>
    </source>
</evidence>
<dbReference type="EC" id="4.2.1.136" evidence="19"/>
<dbReference type="GO" id="GO:0005524">
    <property type="term" value="F:ATP binding"/>
    <property type="evidence" value="ECO:0007669"/>
    <property type="project" value="UniProtKB-UniRule"/>
</dbReference>
<comment type="cofactor">
    <cofactor evidence="18 19">
        <name>K(+)</name>
        <dbReference type="ChEBI" id="CHEBI:29103"/>
    </cofactor>
    <text evidence="18 19">Binds 1 potassium ion per subunit.</text>
</comment>
<dbReference type="PANTHER" id="PTHR12592:SF0">
    <property type="entry name" value="ATP-DEPENDENT (S)-NAD(P)H-HYDRATE DEHYDRATASE"/>
    <property type="match status" value="1"/>
</dbReference>
<keyword evidence="7 17" id="KW-0067">ATP-binding</keyword>
<evidence type="ECO:0000256" key="9">
    <source>
        <dbReference type="ARBA" id="ARBA00022958"/>
    </source>
</evidence>
<feature type="domain" description="YjeF C-terminal" evidence="20">
    <location>
        <begin position="210"/>
        <end position="470"/>
    </location>
</feature>
<dbReference type="EMBL" id="CP063164">
    <property type="protein sequence ID" value="QOR61755.1"/>
    <property type="molecule type" value="Genomic_DNA"/>
</dbReference>
<keyword evidence="23" id="KW-1185">Reference proteome</keyword>
<dbReference type="InterPro" id="IPR030677">
    <property type="entry name" value="Nnr"/>
</dbReference>
<gene>
    <name evidence="18" type="primary">nnrE</name>
    <name evidence="17" type="synonym">nnrD</name>
    <name evidence="22" type="ORF">IMZ28_10045</name>
</gene>
<dbReference type="InterPro" id="IPR036652">
    <property type="entry name" value="YjeF_N_dom_sf"/>
</dbReference>
<comment type="catalytic activity">
    <reaction evidence="16 17 19">
        <text>(6S)-NADPHX + ADP = AMP + phosphate + NADPH + H(+)</text>
        <dbReference type="Rhea" id="RHEA:32235"/>
        <dbReference type="ChEBI" id="CHEBI:15378"/>
        <dbReference type="ChEBI" id="CHEBI:43474"/>
        <dbReference type="ChEBI" id="CHEBI:57783"/>
        <dbReference type="ChEBI" id="CHEBI:64076"/>
        <dbReference type="ChEBI" id="CHEBI:456215"/>
        <dbReference type="ChEBI" id="CHEBI:456216"/>
        <dbReference type="EC" id="4.2.1.136"/>
    </reaction>
</comment>
<evidence type="ECO:0000256" key="18">
    <source>
        <dbReference type="HAMAP-Rule" id="MF_01966"/>
    </source>
</evidence>
<evidence type="ECO:0000256" key="4">
    <source>
        <dbReference type="ARBA" id="ARBA00009524"/>
    </source>
</evidence>
<reference evidence="22 23" key="1">
    <citation type="submission" date="2020-10" db="EMBL/GenBank/DDBJ databases">
        <title>The genome of sulfurovum sp.</title>
        <authorList>
            <person name="Xie S."/>
            <person name="Shao Z."/>
            <person name="Jiang L."/>
        </authorList>
    </citation>
    <scope>NUCLEOTIDE SEQUENCE [LARGE SCALE GENOMIC DNA]</scope>
    <source>
        <strain evidence="22 23">ST-419</strain>
    </source>
</reference>
<evidence type="ECO:0000256" key="13">
    <source>
        <dbReference type="ARBA" id="ARBA00023268"/>
    </source>
</evidence>
<protein>
    <recommendedName>
        <fullName evidence="19">Bifunctional NAD(P)H-hydrate repair enzyme</fullName>
    </recommendedName>
    <alternativeName>
        <fullName evidence="19">Nicotinamide nucleotide repair protein</fullName>
    </alternativeName>
    <domain>
        <recommendedName>
            <fullName evidence="19">ADP-dependent (S)-NAD(P)H-hydrate dehydratase</fullName>
            <ecNumber evidence="19">4.2.1.136</ecNumber>
        </recommendedName>
        <alternativeName>
            <fullName evidence="19">ADP-dependent NAD(P)HX dehydratase</fullName>
        </alternativeName>
    </domain>
    <domain>
        <recommendedName>
            <fullName evidence="19">NAD(P)H-hydrate epimerase</fullName>
            <ecNumber evidence="19">5.1.99.6</ecNumber>
        </recommendedName>
    </domain>
</protein>
<keyword evidence="8 17" id="KW-0521">NADP</keyword>
<dbReference type="SUPFAM" id="SSF64153">
    <property type="entry name" value="YjeF N-terminal domain-like"/>
    <property type="match status" value="1"/>
</dbReference>
<accession>A0A7M1S2T3</accession>
<keyword evidence="5 18" id="KW-0479">Metal-binding</keyword>
<dbReference type="CDD" id="cd01171">
    <property type="entry name" value="YXKO-related"/>
    <property type="match status" value="1"/>
</dbReference>
<keyword evidence="6 17" id="KW-0547">Nucleotide-binding</keyword>
<dbReference type="Pfam" id="PF03853">
    <property type="entry name" value="YjeF_N"/>
    <property type="match status" value="1"/>
</dbReference>
<feature type="binding site" evidence="18">
    <location>
        <position position="113"/>
    </location>
    <ligand>
        <name>K(+)</name>
        <dbReference type="ChEBI" id="CHEBI:29103"/>
    </ligand>
</feature>
<evidence type="ECO:0000256" key="6">
    <source>
        <dbReference type="ARBA" id="ARBA00022741"/>
    </source>
</evidence>
<dbReference type="InterPro" id="IPR000631">
    <property type="entry name" value="CARKD"/>
</dbReference>
<evidence type="ECO:0000256" key="11">
    <source>
        <dbReference type="ARBA" id="ARBA00023235"/>
    </source>
</evidence>
<evidence type="ECO:0000256" key="14">
    <source>
        <dbReference type="ARBA" id="ARBA00025153"/>
    </source>
</evidence>
<sequence>MRKLFKSCYALDQKCYEQYGLNEDILMEHAARGMAEYIKGRFEEGASVLIVSGPGNNGADGIVLARQLFGAYEVHLYMPFGVKSPMARLQLERVQKLGISLCDEPKEADVIVDALFGAGLNRRLDEATQQLLHRLNALNGFKLACDVPTGVGSDGRLMPFAFDADVTITMGALKESLYLDESKDMVGEIVCTDLGVSRERYEDQSDTFVLDASDLQLPIRTAASTHKGTFGHAAVFCGEKEGAGIIAGMAASRFGAGLTTLIVHEKVSQPPFLMHTTVVPSSATALAIGMGLGAHFDQEFLDKYVIKSHLPIVLDADAFYSKELLGILEQNEREVVITPHPKEFSVLWSQINGEEISVDEIQCNRFEMVRKFNARYPHVTLLLKGANMLIMQEERLYINPLGTSVLSKGGSGDVLSGLIAALLAQGYTGLEAAIQGSLTLTLAAQNYKGASYAILPTDLIDAIQYLEMSQK</sequence>
<evidence type="ECO:0000256" key="1">
    <source>
        <dbReference type="ARBA" id="ARBA00000013"/>
    </source>
</evidence>
<evidence type="ECO:0000256" key="12">
    <source>
        <dbReference type="ARBA" id="ARBA00023239"/>
    </source>
</evidence>
<comment type="catalytic activity">
    <reaction evidence="2 18 19">
        <text>(6R)-NADPHX = (6S)-NADPHX</text>
        <dbReference type="Rhea" id="RHEA:32227"/>
        <dbReference type="ChEBI" id="CHEBI:64076"/>
        <dbReference type="ChEBI" id="CHEBI:64077"/>
        <dbReference type="EC" id="5.1.99.6"/>
    </reaction>
</comment>
<feature type="binding site" evidence="18">
    <location>
        <begin position="56"/>
        <end position="60"/>
    </location>
    <ligand>
        <name>(6S)-NADPHX</name>
        <dbReference type="ChEBI" id="CHEBI:64076"/>
    </ligand>
</feature>
<dbReference type="AlphaFoldDB" id="A0A7M1S2T3"/>
<feature type="binding site" evidence="17">
    <location>
        <position position="413"/>
    </location>
    <ligand>
        <name>(6S)-NADPHX</name>
        <dbReference type="ChEBI" id="CHEBI:64076"/>
    </ligand>
</feature>
<dbReference type="InterPro" id="IPR017953">
    <property type="entry name" value="Carbohydrate_kinase_pred_CS"/>
</dbReference>